<evidence type="ECO:0000313" key="2">
    <source>
        <dbReference type="Proteomes" id="UP000735302"/>
    </source>
</evidence>
<accession>A0AAV3ZB60</accession>
<dbReference type="AlphaFoldDB" id="A0AAV3ZB60"/>
<gene>
    <name evidence="1" type="ORF">PoB_001816300</name>
</gene>
<dbReference type="Proteomes" id="UP000735302">
    <property type="component" value="Unassembled WGS sequence"/>
</dbReference>
<keyword evidence="2" id="KW-1185">Reference proteome</keyword>
<name>A0AAV3ZB60_9GAST</name>
<evidence type="ECO:0000313" key="1">
    <source>
        <dbReference type="EMBL" id="GFN91657.1"/>
    </source>
</evidence>
<proteinExistence type="predicted"/>
<comment type="caution">
    <text evidence="1">The sequence shown here is derived from an EMBL/GenBank/DDBJ whole genome shotgun (WGS) entry which is preliminary data.</text>
</comment>
<protein>
    <submittedName>
        <fullName evidence="1">Uncharacterized protein</fullName>
    </submittedName>
</protein>
<sequence length="90" mass="10312">MHRKRLRDASSLFAVCILGASRNQRVKKMHRKRLRDASSLFAVCILGASRNQRVKKMLRKLLRDSFTLPEPQGLLTQYSVIACLDKGQKT</sequence>
<organism evidence="1 2">
    <name type="scientific">Plakobranchus ocellatus</name>
    <dbReference type="NCBI Taxonomy" id="259542"/>
    <lineage>
        <taxon>Eukaryota</taxon>
        <taxon>Metazoa</taxon>
        <taxon>Spiralia</taxon>
        <taxon>Lophotrochozoa</taxon>
        <taxon>Mollusca</taxon>
        <taxon>Gastropoda</taxon>
        <taxon>Heterobranchia</taxon>
        <taxon>Euthyneura</taxon>
        <taxon>Panpulmonata</taxon>
        <taxon>Sacoglossa</taxon>
        <taxon>Placobranchoidea</taxon>
        <taxon>Plakobranchidae</taxon>
        <taxon>Plakobranchus</taxon>
    </lineage>
</organism>
<dbReference type="EMBL" id="BLXT01002155">
    <property type="protein sequence ID" value="GFN91657.1"/>
    <property type="molecule type" value="Genomic_DNA"/>
</dbReference>
<reference evidence="1 2" key="1">
    <citation type="journal article" date="2021" name="Elife">
        <title>Chloroplast acquisition without the gene transfer in kleptoplastic sea slugs, Plakobranchus ocellatus.</title>
        <authorList>
            <person name="Maeda T."/>
            <person name="Takahashi S."/>
            <person name="Yoshida T."/>
            <person name="Shimamura S."/>
            <person name="Takaki Y."/>
            <person name="Nagai Y."/>
            <person name="Toyoda A."/>
            <person name="Suzuki Y."/>
            <person name="Arimoto A."/>
            <person name="Ishii H."/>
            <person name="Satoh N."/>
            <person name="Nishiyama T."/>
            <person name="Hasebe M."/>
            <person name="Maruyama T."/>
            <person name="Minagawa J."/>
            <person name="Obokata J."/>
            <person name="Shigenobu S."/>
        </authorList>
    </citation>
    <scope>NUCLEOTIDE SEQUENCE [LARGE SCALE GENOMIC DNA]</scope>
</reference>